<feature type="region of interest" description="Disordered" evidence="1">
    <location>
        <begin position="1"/>
        <end position="30"/>
    </location>
</feature>
<feature type="region of interest" description="Disordered" evidence="1">
    <location>
        <begin position="293"/>
        <end position="312"/>
    </location>
</feature>
<dbReference type="Proteomes" id="UP000521943">
    <property type="component" value="Unassembled WGS sequence"/>
</dbReference>
<sequence>MSANDSSAPPSPVSEEKKESILERPPPAIPLDERFTEYQLAYLQERRDTYRASTGDERKELCQHTVDHFVSEIEKTGREVTKPERNAVGENVRTWYAQRGRSRNDPPTWTVQWTARQCFYRENMDQCKDACMELYEEKLGRRATSEELDGDEDEDDLDESNTPDPEANPNDAKKVKPFNFFQAAITREMAKLTDKGREKYKKMAVEWRERGPSAEEKKRLAEKNLRSWVRQFSKDVYNQMGARIVFLTAHVDTNDDLHIVTMDFNFELGGGRAFKPAVRTWWEKNDPEGLYGRFVKSDMPGPPGEDGIDREDENRSNDIVLPINKFGEPIIPNPDTVPKHWKPHKWYVKLVCFIVKGFYASAKGIPVGPNNAGPPWNAIAKDTSSFIEEDYLPEGFGAFEDPNIMGVERNRSLLRHWYTRQEQGLVPLTFYQYLSGTSFVAREPREEIPEAQSDSDSDTPPPPKCSRKKPVPKPKKQEVSHKSGRSAKVQPASGEQHVSGGKSGGKSSGENDGKEGAASTGGSGKKGGSGAPSSSGGIAVAAGAGVPSASGGGLAGKEGAGASSALGGVLARKEGAPQASPRGGSGDITMESSPALAGLDVTSTKEHEDATKLRRAKSKKKALATLWGRVVLSSDDESGHVPAPETQSTPDEHLEDVPEPTTPTTAKLVNAASALNLASPTVPKANSEVDPSTIEALLKLLQARPDILNLAAGQSHTPSKAPQQHLQESSEKHDSDVEMADNDEGDHDSTDGAPPKGKKPARKGKGRPKKAKTSTAVASGSKPATIKPTGAPSRRSKEDEMLMQVVEQHGRSISLRLGTPAQVPTPEARDPAQVPTPEARDPAQVPTPEARDPDQVPTPAMFQALEADVARLRDRLGVLGTLLQEMDDIAQKAVADKQQLLEAIVRLAGDSDSEEEGPGFAQVPPFDASSKVFYVILKGRAPGIYSDLEWVKHLLGDLDTSKKEMVDVDSLASARDIWRTSLSSIAFTGRVPGDGPTYGPLSFHLHPSTEL</sequence>
<keyword evidence="3" id="KW-1185">Reference proteome</keyword>
<feature type="compositionally biased region" description="Acidic residues" evidence="1">
    <location>
        <begin position="737"/>
        <end position="746"/>
    </location>
</feature>
<feature type="compositionally biased region" description="Gly residues" evidence="1">
    <location>
        <begin position="519"/>
        <end position="530"/>
    </location>
</feature>
<feature type="compositionally biased region" description="Basic residues" evidence="1">
    <location>
        <begin position="756"/>
        <end position="772"/>
    </location>
</feature>
<comment type="caution">
    <text evidence="2">The sequence shown here is derived from an EMBL/GenBank/DDBJ whole genome shotgun (WGS) entry which is preliminary data.</text>
</comment>
<feature type="compositionally biased region" description="Basic residues" evidence="1">
    <location>
        <begin position="465"/>
        <end position="474"/>
    </location>
</feature>
<protein>
    <submittedName>
        <fullName evidence="2">Uncharacterized protein</fullName>
    </submittedName>
</protein>
<reference evidence="2 3" key="1">
    <citation type="submission" date="2020-07" db="EMBL/GenBank/DDBJ databases">
        <title>Comparative genomics of pyrophilous fungi reveals a link between fire events and developmental genes.</title>
        <authorList>
            <consortium name="DOE Joint Genome Institute"/>
            <person name="Steindorff A.S."/>
            <person name="Carver A."/>
            <person name="Calhoun S."/>
            <person name="Stillman K."/>
            <person name="Liu H."/>
            <person name="Lipzen A."/>
            <person name="Pangilinan J."/>
            <person name="Labutti K."/>
            <person name="Bruns T.D."/>
            <person name="Grigoriev I.V."/>
        </authorList>
    </citation>
    <scope>NUCLEOTIDE SEQUENCE [LARGE SCALE GENOMIC DNA]</scope>
    <source>
        <strain evidence="2 3">CBS 144469</strain>
    </source>
</reference>
<feature type="compositionally biased region" description="Gly residues" evidence="1">
    <location>
        <begin position="550"/>
        <end position="559"/>
    </location>
</feature>
<feature type="region of interest" description="Disordered" evidence="1">
    <location>
        <begin position="142"/>
        <end position="175"/>
    </location>
</feature>
<accession>A0A8H6IFP1</accession>
<feature type="compositionally biased region" description="Low complexity" evidence="1">
    <location>
        <begin position="531"/>
        <end position="549"/>
    </location>
</feature>
<dbReference type="EMBL" id="JACGCI010000006">
    <property type="protein sequence ID" value="KAF6763332.1"/>
    <property type="molecule type" value="Genomic_DNA"/>
</dbReference>
<feature type="compositionally biased region" description="Basic residues" evidence="1">
    <location>
        <begin position="613"/>
        <end position="622"/>
    </location>
</feature>
<organism evidence="2 3">
    <name type="scientific">Ephemerocybe angulata</name>
    <dbReference type="NCBI Taxonomy" id="980116"/>
    <lineage>
        <taxon>Eukaryota</taxon>
        <taxon>Fungi</taxon>
        <taxon>Dikarya</taxon>
        <taxon>Basidiomycota</taxon>
        <taxon>Agaricomycotina</taxon>
        <taxon>Agaricomycetes</taxon>
        <taxon>Agaricomycetidae</taxon>
        <taxon>Agaricales</taxon>
        <taxon>Agaricineae</taxon>
        <taxon>Psathyrellaceae</taxon>
        <taxon>Ephemerocybe</taxon>
    </lineage>
</organism>
<dbReference type="OrthoDB" id="3060653at2759"/>
<evidence type="ECO:0000256" key="1">
    <source>
        <dbReference type="SAM" id="MobiDB-lite"/>
    </source>
</evidence>
<feature type="compositionally biased region" description="Basic and acidic residues" evidence="1">
    <location>
        <begin position="603"/>
        <end position="612"/>
    </location>
</feature>
<feature type="compositionally biased region" description="Acidic residues" evidence="1">
    <location>
        <begin position="146"/>
        <end position="161"/>
    </location>
</feature>
<name>A0A8H6IFP1_9AGAR</name>
<feature type="compositionally biased region" description="Low complexity" evidence="1">
    <location>
        <begin position="560"/>
        <end position="570"/>
    </location>
</feature>
<feature type="region of interest" description="Disordered" evidence="1">
    <location>
        <begin position="709"/>
        <end position="856"/>
    </location>
</feature>
<feature type="compositionally biased region" description="Polar residues" evidence="1">
    <location>
        <begin position="712"/>
        <end position="727"/>
    </location>
</feature>
<evidence type="ECO:0000313" key="3">
    <source>
        <dbReference type="Proteomes" id="UP000521943"/>
    </source>
</evidence>
<gene>
    <name evidence="2" type="ORF">DFP72DRAFT_1060502</name>
</gene>
<feature type="region of interest" description="Disordered" evidence="1">
    <location>
        <begin position="446"/>
        <end position="664"/>
    </location>
</feature>
<evidence type="ECO:0000313" key="2">
    <source>
        <dbReference type="EMBL" id="KAF6763332.1"/>
    </source>
</evidence>
<dbReference type="AlphaFoldDB" id="A0A8H6IFP1"/>
<proteinExistence type="predicted"/>